<dbReference type="RefSeq" id="WP_305025627.1">
    <property type="nucleotide sequence ID" value="NZ_JAUQTB010000016.1"/>
</dbReference>
<sequence length="110" mass="13030">MAKKLEGNGFWESSRYVLPEHRDAMQEREQEQLRRGRPVIDEQQLQEIEVALIDSYNQRCEVKLVVFNPFEDEEVTGIVTVVNTYTREVKLFQGNNFRWIKVEEIIKASL</sequence>
<evidence type="ECO:0000313" key="2">
    <source>
        <dbReference type="Proteomes" id="UP001240171"/>
    </source>
</evidence>
<dbReference type="EMBL" id="JAUQTB010000016">
    <property type="protein sequence ID" value="MDO7908407.1"/>
    <property type="molecule type" value="Genomic_DNA"/>
</dbReference>
<gene>
    <name evidence="1" type="ORF">Q5741_18565</name>
</gene>
<dbReference type="InterPro" id="IPR014962">
    <property type="entry name" value="YolD"/>
</dbReference>
<evidence type="ECO:0000313" key="1">
    <source>
        <dbReference type="EMBL" id="MDO7908407.1"/>
    </source>
</evidence>
<reference evidence="1 2" key="1">
    <citation type="submission" date="2023-07" db="EMBL/GenBank/DDBJ databases">
        <title>Paenibacillus sp. JX-17 nov. isolated from soil.</title>
        <authorList>
            <person name="Wan Y."/>
            <person name="Liu B."/>
        </authorList>
    </citation>
    <scope>NUCLEOTIDE SEQUENCE [LARGE SCALE GENOMIC DNA]</scope>
    <source>
        <strain evidence="1 2">JX-17</strain>
    </source>
</reference>
<dbReference type="Pfam" id="PF08863">
    <property type="entry name" value="YolD"/>
    <property type="match status" value="1"/>
</dbReference>
<keyword evidence="2" id="KW-1185">Reference proteome</keyword>
<proteinExistence type="predicted"/>
<accession>A0ABT9CGM7</accession>
<comment type="caution">
    <text evidence="1">The sequence shown here is derived from an EMBL/GenBank/DDBJ whole genome shotgun (WGS) entry which is preliminary data.</text>
</comment>
<protein>
    <submittedName>
        <fullName evidence="1">YolD-like family protein</fullName>
    </submittedName>
</protein>
<dbReference type="Proteomes" id="UP001240171">
    <property type="component" value="Unassembled WGS sequence"/>
</dbReference>
<organism evidence="1 2">
    <name type="scientific">Paenibacillus lacisoli</name>
    <dbReference type="NCBI Taxonomy" id="3064525"/>
    <lineage>
        <taxon>Bacteria</taxon>
        <taxon>Bacillati</taxon>
        <taxon>Bacillota</taxon>
        <taxon>Bacilli</taxon>
        <taxon>Bacillales</taxon>
        <taxon>Paenibacillaceae</taxon>
        <taxon>Paenibacillus</taxon>
    </lineage>
</organism>
<name>A0ABT9CGM7_9BACL</name>